<dbReference type="OrthoDB" id="1652900at2"/>
<feature type="domain" description="DnaB/C C-terminal" evidence="2">
    <location>
        <begin position="149"/>
        <end position="212"/>
    </location>
</feature>
<dbReference type="PIRSF" id="PIRSF033722">
    <property type="entry name" value="DnaD_CA_C3587_prd"/>
    <property type="match status" value="1"/>
</dbReference>
<dbReference type="InterPro" id="IPR053162">
    <property type="entry name" value="DnaD"/>
</dbReference>
<protein>
    <submittedName>
        <fullName evidence="3">Primosomal replication protein N</fullName>
    </submittedName>
</protein>
<evidence type="ECO:0000313" key="3">
    <source>
        <dbReference type="EMBL" id="EXM37899.1"/>
    </source>
</evidence>
<keyword evidence="4" id="KW-1185">Reference proteome</keyword>
<dbReference type="PANTHER" id="PTHR37293:SF6">
    <property type="entry name" value="DNA REPLICATION PROTEIN DNAD"/>
    <property type="match status" value="1"/>
</dbReference>
<dbReference type="InterPro" id="IPR017019">
    <property type="entry name" value="DNA_replication_prd_bac"/>
</dbReference>
<dbReference type="NCBIfam" id="TIGR01446">
    <property type="entry name" value="DnaD_dom"/>
    <property type="match status" value="1"/>
</dbReference>
<evidence type="ECO:0000313" key="4">
    <source>
        <dbReference type="Proteomes" id="UP000021369"/>
    </source>
</evidence>
<feature type="domain" description="DnaB/C C-terminal" evidence="2">
    <location>
        <begin position="235"/>
        <end position="297"/>
    </location>
</feature>
<dbReference type="SUPFAM" id="SSF158499">
    <property type="entry name" value="DnaD domain-like"/>
    <property type="match status" value="2"/>
</dbReference>
<sequence>MDYCFEADSWGASFSFPWAAAGGYIKSCNEAQIKILLCILAGPRYTDSAMLSAMSGFSEADVDSAVTYWKERGVIKVNSENPVVSKPEASHTFSAKNEPASLVESVKPTKAAAVEKKIIVKYSQREIQQKAENDATLKSLINEIQSLQFSINGMELGKLIELYELYRFDAPSILLAADHCRAAGKCSIAYLHTVMINWYNEGINTYAEVEQAIITASERRSYENKVLGIFGMENRPSKKQQQYMTEWRRLGFNNDLIELAYNKCLDTKSKLSFSYIDGILKNWAKVGVSSVEDAEQSDKQHKKKYSAVSEDKPSYDLNEYENFARNYDFGDAPWNVRKEEDQ</sequence>
<dbReference type="PATRIC" id="fig|1341156.4.peg.2890"/>
<dbReference type="RefSeq" id="WP_037289900.1">
    <property type="nucleotide sequence ID" value="NZ_JEOB01000004.1"/>
</dbReference>
<gene>
    <name evidence="3" type="ORF">RASY3_16455</name>
</gene>
<dbReference type="AlphaFoldDB" id="A0A011UBD0"/>
<comment type="caution">
    <text evidence="3">The sequence shown here is derived from an EMBL/GenBank/DDBJ whole genome shotgun (WGS) entry which is preliminary data.</text>
</comment>
<evidence type="ECO:0000256" key="1">
    <source>
        <dbReference type="ARBA" id="ARBA00093462"/>
    </source>
</evidence>
<evidence type="ECO:0000259" key="2">
    <source>
        <dbReference type="Pfam" id="PF07261"/>
    </source>
</evidence>
<accession>A0A011UBD0</accession>
<dbReference type="Gene3D" id="1.10.10.630">
    <property type="entry name" value="DnaD domain-like"/>
    <property type="match status" value="2"/>
</dbReference>
<dbReference type="EMBL" id="JEOB01000004">
    <property type="protein sequence ID" value="EXM37899.1"/>
    <property type="molecule type" value="Genomic_DNA"/>
</dbReference>
<comment type="similarity">
    <text evidence="1">Belongs to the DnaB/DnaD family.</text>
</comment>
<dbReference type="PANTHER" id="PTHR37293">
    <property type="entry name" value="PHAGE REPLICATION PROTEIN-RELATED"/>
    <property type="match status" value="1"/>
</dbReference>
<dbReference type="Proteomes" id="UP000021369">
    <property type="component" value="Unassembled WGS sequence"/>
</dbReference>
<dbReference type="Pfam" id="PF07261">
    <property type="entry name" value="DnaB_2"/>
    <property type="match status" value="2"/>
</dbReference>
<name>A0A011UBD0_RUMAL</name>
<organism evidence="3 4">
    <name type="scientific">Ruminococcus albus SY3</name>
    <dbReference type="NCBI Taxonomy" id="1341156"/>
    <lineage>
        <taxon>Bacteria</taxon>
        <taxon>Bacillati</taxon>
        <taxon>Bacillota</taxon>
        <taxon>Clostridia</taxon>
        <taxon>Eubacteriales</taxon>
        <taxon>Oscillospiraceae</taxon>
        <taxon>Ruminococcus</taxon>
    </lineage>
</organism>
<dbReference type="InterPro" id="IPR034829">
    <property type="entry name" value="DnaD-like_sf"/>
</dbReference>
<reference evidence="3 4" key="1">
    <citation type="submission" date="2013-06" db="EMBL/GenBank/DDBJ databases">
        <title>Rumen cellulosomics: divergent fiber-degrading strategies revealed by comparative genome-wide analysis of six Ruminococcal strains.</title>
        <authorList>
            <person name="Dassa B."/>
            <person name="Borovok I."/>
            <person name="Lamed R."/>
            <person name="Flint H."/>
            <person name="Yeoman C.J."/>
            <person name="White B."/>
            <person name="Bayer E.A."/>
        </authorList>
    </citation>
    <scope>NUCLEOTIDE SEQUENCE [LARGE SCALE GENOMIC DNA]</scope>
    <source>
        <strain evidence="3 4">SY3</strain>
    </source>
</reference>
<dbReference type="InterPro" id="IPR006343">
    <property type="entry name" value="DnaB/C_C"/>
</dbReference>
<proteinExistence type="inferred from homology"/>